<feature type="compositionally biased region" description="Pro residues" evidence="1">
    <location>
        <begin position="1017"/>
        <end position="1036"/>
    </location>
</feature>
<gene>
    <name evidence="3" type="ORF">g.30053</name>
</gene>
<feature type="compositionally biased region" description="Polar residues" evidence="1">
    <location>
        <begin position="333"/>
        <end position="343"/>
    </location>
</feature>
<dbReference type="PROSITE" id="PS50020">
    <property type="entry name" value="WW_DOMAIN_2"/>
    <property type="match status" value="2"/>
</dbReference>
<dbReference type="EMBL" id="GEDC01019059">
    <property type="protein sequence ID" value="JAS18239.1"/>
    <property type="molecule type" value="Transcribed_RNA"/>
</dbReference>
<feature type="domain" description="WW" evidence="2">
    <location>
        <begin position="824"/>
        <end position="858"/>
    </location>
</feature>
<dbReference type="Pfam" id="PF00397">
    <property type="entry name" value="WW"/>
    <property type="match status" value="1"/>
</dbReference>
<accession>A0A1B6CXP9</accession>
<dbReference type="SUPFAM" id="SSF51045">
    <property type="entry name" value="WW domain"/>
    <property type="match status" value="2"/>
</dbReference>
<feature type="compositionally biased region" description="Acidic residues" evidence="1">
    <location>
        <begin position="429"/>
        <end position="440"/>
    </location>
</feature>
<dbReference type="PRINTS" id="PR01217">
    <property type="entry name" value="PRICHEXTENSN"/>
</dbReference>
<feature type="region of interest" description="Disordered" evidence="1">
    <location>
        <begin position="235"/>
        <end position="441"/>
    </location>
</feature>
<organism evidence="3">
    <name type="scientific">Clastoptera arizonana</name>
    <name type="common">Arizona spittle bug</name>
    <dbReference type="NCBI Taxonomy" id="38151"/>
    <lineage>
        <taxon>Eukaryota</taxon>
        <taxon>Metazoa</taxon>
        <taxon>Ecdysozoa</taxon>
        <taxon>Arthropoda</taxon>
        <taxon>Hexapoda</taxon>
        <taxon>Insecta</taxon>
        <taxon>Pterygota</taxon>
        <taxon>Neoptera</taxon>
        <taxon>Paraneoptera</taxon>
        <taxon>Hemiptera</taxon>
        <taxon>Auchenorrhyncha</taxon>
        <taxon>Cercopoidea</taxon>
        <taxon>Clastopteridae</taxon>
        <taxon>Clastoptera</taxon>
    </lineage>
</organism>
<feature type="compositionally biased region" description="Polar residues" evidence="1">
    <location>
        <begin position="301"/>
        <end position="312"/>
    </location>
</feature>
<feature type="region of interest" description="Disordered" evidence="1">
    <location>
        <begin position="655"/>
        <end position="677"/>
    </location>
</feature>
<proteinExistence type="predicted"/>
<feature type="region of interest" description="Disordered" evidence="1">
    <location>
        <begin position="1"/>
        <end position="79"/>
    </location>
</feature>
<sequence length="1194" mass="131279">MKRRTSSRRQVLDLESNTKSSSSPRRTWQTKYQQICLDHSQSQNGNKTTNEEKNKHPLLGLLSNYNSDSDDDTDKNSTVNLDEKVESFLKEISELTPLTEEESKPLVEEVKTKKETATKKLTKAPKTIQSTNVIIPSVTLSQPTPTTVQYPGEVYTAPTSAWQECYDESTGCCYYWNTETNAVTWEIPPELHAYKAALEQWNAQQLLLGQGVGMHQSYIHQAMVQNSHVNNKAELGSVKKRKGPPGHSSESEDEKIEMITSYGPTSGESESEAEASAKPPSHKKIKVKKDQKKRDNYVLEDSNSSSALQSLLTYGPDPGPPGDEANDEEYNSVYKNSLLSNIPDTGPPGEEEPDKMNEDDKFQIIKSPPLVEAVDETPPSTEIINSREEMIVIDPEIDGDKNSALQRLQSLKAKTSDESRSQSSIEEERNSEDEDSEGVDELSILDRLRSQARVLQDLGGEISDEVKGLIEPVQENITSQTEKENQSTVKVEKDFTPTSFSLVAGYGDDSDQEEESKSEEKLKEVVKPLFPILETVPKDTSVSSKSSNLNLKVIKLSARAKALINASNTTSKARATNFVNTPDGLKPADSIKLSEPEPESTSVGLVDSSIHLKSFSRKKRLEVTTNNAKTELPSTLTQDVPLVAMKTVEPSAEVNLDMPSTSTSKHNLASKTDNQSKIPSSLGYTTAWSYSSEQMSGERRGFGFSAESQPKKGELKKAPIKFIKAETLMPAKVEAVVIEREKQHKVKNNKTTTSTAEEVSDLSQLILAKVKFLAEGKEAVSPVQTMAIQIETLVTAWEAGGLNLEYWSSWLMAMDAQLISLEQAAAPKGWLCEWNRSYNRYFYRKEKTGAVQWEYPITEENVVEETKQPLAESIGGEEAMELCDTPPPPPTPPKPEPPSPPATPPPPCISSPKSVSPPPPPRISSPAVIQIEKTNEEYIDKIQPSLSQLPTNSLIIPPLPPLPPPPPTEPPPPLPPNTPPPPPPETPPPPPPSSYSNEPLPPGVDHTEDYFHSRPQLVPPPPPPPQTPPPIPPEEPLPSEINAYAMGYDVSTIPVVYDPYQMHQATEYSQGLVSSHYGPSAMYSNTQENYVIARAPENTIPANLATELNSFYNDIAALEPAPPPKPPSPKPPPVKSPSPPPPPRPETPPPPQQEVGKKRKKTKLAPGLSLKKKGVSSLVAKWQQVQEEARKGDS</sequence>
<feature type="compositionally biased region" description="Polar residues" evidence="1">
    <location>
        <begin position="15"/>
        <end position="45"/>
    </location>
</feature>
<feature type="domain" description="WW" evidence="2">
    <location>
        <begin position="156"/>
        <end position="190"/>
    </location>
</feature>
<dbReference type="PANTHER" id="PTHR46697">
    <property type="entry name" value="FORMIN-BINDING PROTEIN 4"/>
    <property type="match status" value="1"/>
</dbReference>
<feature type="compositionally biased region" description="Acidic residues" evidence="1">
    <location>
        <begin position="508"/>
        <end position="517"/>
    </location>
</feature>
<feature type="compositionally biased region" description="Basic and acidic residues" evidence="1">
    <location>
        <begin position="481"/>
        <end position="495"/>
    </location>
</feature>
<feature type="region of interest" description="Disordered" evidence="1">
    <location>
        <begin position="1117"/>
        <end position="1178"/>
    </location>
</feature>
<dbReference type="CDD" id="cd00201">
    <property type="entry name" value="WW"/>
    <property type="match status" value="1"/>
</dbReference>
<dbReference type="Gene3D" id="2.20.70.10">
    <property type="match status" value="2"/>
</dbReference>
<evidence type="ECO:0000259" key="2">
    <source>
        <dbReference type="PROSITE" id="PS50020"/>
    </source>
</evidence>
<feature type="compositionally biased region" description="Basic and acidic residues" evidence="1">
    <location>
        <begin position="354"/>
        <end position="363"/>
    </location>
</feature>
<feature type="compositionally biased region" description="Pro residues" evidence="1">
    <location>
        <begin position="1120"/>
        <end position="1152"/>
    </location>
</feature>
<feature type="region of interest" description="Disordered" evidence="1">
    <location>
        <begin position="473"/>
        <end position="522"/>
    </location>
</feature>
<feature type="compositionally biased region" description="Low complexity" evidence="1">
    <location>
        <begin position="58"/>
        <end position="67"/>
    </location>
</feature>
<dbReference type="InterPro" id="IPR001202">
    <property type="entry name" value="WW_dom"/>
</dbReference>
<feature type="compositionally biased region" description="Polar residues" evidence="1">
    <location>
        <begin position="403"/>
        <end position="413"/>
    </location>
</feature>
<dbReference type="AlphaFoldDB" id="A0A1B6CXP9"/>
<evidence type="ECO:0000313" key="3">
    <source>
        <dbReference type="EMBL" id="JAS18239.1"/>
    </source>
</evidence>
<protein>
    <recommendedName>
        <fullName evidence="2">WW domain-containing protein</fullName>
    </recommendedName>
</protein>
<feature type="compositionally biased region" description="Basic residues" evidence="1">
    <location>
        <begin position="280"/>
        <end position="291"/>
    </location>
</feature>
<dbReference type="PANTHER" id="PTHR46697:SF1">
    <property type="entry name" value="FORMIN-BINDING PROTEIN 4"/>
    <property type="match status" value="1"/>
</dbReference>
<name>A0A1B6CXP9_9HEMI</name>
<feature type="region of interest" description="Disordered" evidence="1">
    <location>
        <begin position="880"/>
        <end position="1039"/>
    </location>
</feature>
<dbReference type="SMART" id="SM00456">
    <property type="entry name" value="WW"/>
    <property type="match status" value="2"/>
</dbReference>
<dbReference type="InterPro" id="IPR036020">
    <property type="entry name" value="WW_dom_sf"/>
</dbReference>
<evidence type="ECO:0000256" key="1">
    <source>
        <dbReference type="SAM" id="MobiDB-lite"/>
    </source>
</evidence>
<feature type="compositionally biased region" description="Pro residues" evidence="1">
    <location>
        <begin position="885"/>
        <end position="923"/>
    </location>
</feature>
<reference evidence="3" key="1">
    <citation type="submission" date="2015-12" db="EMBL/GenBank/DDBJ databases">
        <title>De novo transcriptome assembly of four potential Pierce s Disease insect vectors from Arizona vineyards.</title>
        <authorList>
            <person name="Tassone E.E."/>
        </authorList>
    </citation>
    <scope>NUCLEOTIDE SEQUENCE</scope>
</reference>
<feature type="compositionally biased region" description="Polar residues" evidence="1">
    <location>
        <begin position="658"/>
        <end position="677"/>
    </location>
</feature>
<feature type="compositionally biased region" description="Pro residues" evidence="1">
    <location>
        <begin position="957"/>
        <end position="993"/>
    </location>
</feature>
<dbReference type="InterPro" id="IPR053076">
    <property type="entry name" value="WW_domain_protein"/>
</dbReference>